<gene>
    <name evidence="2" type="ORF">QWZ10_07420</name>
</gene>
<keyword evidence="1" id="KW-0472">Membrane</keyword>
<dbReference type="Proteomes" id="UP001243846">
    <property type="component" value="Unassembled WGS sequence"/>
</dbReference>
<dbReference type="EMBL" id="JAUFRC010000001">
    <property type="protein sequence ID" value="MDN3711706.1"/>
    <property type="molecule type" value="Genomic_DNA"/>
</dbReference>
<evidence type="ECO:0000313" key="2">
    <source>
        <dbReference type="EMBL" id="MDN3711706.1"/>
    </source>
</evidence>
<accession>A0ABT8D5Z9</accession>
<reference evidence="3" key="1">
    <citation type="journal article" date="2019" name="Int. J. Syst. Evol. Microbiol.">
        <title>The Global Catalogue of Microorganisms (GCM) 10K type strain sequencing project: providing services to taxonomists for standard genome sequencing and annotation.</title>
        <authorList>
            <consortium name="The Broad Institute Genomics Platform"/>
            <consortium name="The Broad Institute Genome Sequencing Center for Infectious Disease"/>
            <person name="Wu L."/>
            <person name="Ma J."/>
        </authorList>
    </citation>
    <scope>NUCLEOTIDE SEQUENCE [LARGE SCALE GENOMIC DNA]</scope>
    <source>
        <strain evidence="3">CECT 8482</strain>
    </source>
</reference>
<evidence type="ECO:0000313" key="3">
    <source>
        <dbReference type="Proteomes" id="UP001243846"/>
    </source>
</evidence>
<sequence>MLDENAGVNMVPAGALTLPVKGCVWFTMAFIPATMPSISASMRVASIVMSLSRSMTHFSHFRVCF</sequence>
<dbReference type="RefSeq" id="WP_377785774.1">
    <property type="nucleotide sequence ID" value="NZ_JBHUOC010000001.1"/>
</dbReference>
<protein>
    <submittedName>
        <fullName evidence="2">Uncharacterized protein</fullName>
    </submittedName>
</protein>
<keyword evidence="1" id="KW-1133">Transmembrane helix</keyword>
<comment type="caution">
    <text evidence="2">The sequence shown here is derived from an EMBL/GenBank/DDBJ whole genome shotgun (WGS) entry which is preliminary data.</text>
</comment>
<proteinExistence type="predicted"/>
<keyword evidence="3" id="KW-1185">Reference proteome</keyword>
<name>A0ABT8D5Z9_9RHOB</name>
<keyword evidence="1" id="KW-0812">Transmembrane</keyword>
<organism evidence="2 3">
    <name type="scientific">Paracoccus cavernae</name>
    <dbReference type="NCBI Taxonomy" id="1571207"/>
    <lineage>
        <taxon>Bacteria</taxon>
        <taxon>Pseudomonadati</taxon>
        <taxon>Pseudomonadota</taxon>
        <taxon>Alphaproteobacteria</taxon>
        <taxon>Rhodobacterales</taxon>
        <taxon>Paracoccaceae</taxon>
        <taxon>Paracoccus</taxon>
    </lineage>
</organism>
<evidence type="ECO:0000256" key="1">
    <source>
        <dbReference type="SAM" id="Phobius"/>
    </source>
</evidence>
<feature type="transmembrane region" description="Helical" evidence="1">
    <location>
        <begin position="24"/>
        <end position="45"/>
    </location>
</feature>